<gene>
    <name evidence="1" type="ORF">Tco_0747609</name>
</gene>
<reference evidence="1" key="2">
    <citation type="submission" date="2022-01" db="EMBL/GenBank/DDBJ databases">
        <authorList>
            <person name="Yamashiro T."/>
            <person name="Shiraishi A."/>
            <person name="Satake H."/>
            <person name="Nakayama K."/>
        </authorList>
    </citation>
    <scope>NUCLEOTIDE SEQUENCE</scope>
</reference>
<organism evidence="1 2">
    <name type="scientific">Tanacetum coccineum</name>
    <dbReference type="NCBI Taxonomy" id="301880"/>
    <lineage>
        <taxon>Eukaryota</taxon>
        <taxon>Viridiplantae</taxon>
        <taxon>Streptophyta</taxon>
        <taxon>Embryophyta</taxon>
        <taxon>Tracheophyta</taxon>
        <taxon>Spermatophyta</taxon>
        <taxon>Magnoliopsida</taxon>
        <taxon>eudicotyledons</taxon>
        <taxon>Gunneridae</taxon>
        <taxon>Pentapetalae</taxon>
        <taxon>asterids</taxon>
        <taxon>campanulids</taxon>
        <taxon>Asterales</taxon>
        <taxon>Asteraceae</taxon>
        <taxon>Asteroideae</taxon>
        <taxon>Anthemideae</taxon>
        <taxon>Anthemidinae</taxon>
        <taxon>Tanacetum</taxon>
    </lineage>
</organism>
<comment type="caution">
    <text evidence="1">The sequence shown here is derived from an EMBL/GenBank/DDBJ whole genome shotgun (WGS) entry which is preliminary data.</text>
</comment>
<evidence type="ECO:0000313" key="1">
    <source>
        <dbReference type="EMBL" id="GJS81068.1"/>
    </source>
</evidence>
<protein>
    <submittedName>
        <fullName evidence="1">Uncharacterized protein</fullName>
    </submittedName>
</protein>
<accession>A0ABQ4YWP9</accession>
<evidence type="ECO:0000313" key="2">
    <source>
        <dbReference type="Proteomes" id="UP001151760"/>
    </source>
</evidence>
<name>A0ABQ4YWP9_9ASTR</name>
<dbReference type="Proteomes" id="UP001151760">
    <property type="component" value="Unassembled WGS sequence"/>
</dbReference>
<proteinExistence type="predicted"/>
<reference evidence="1" key="1">
    <citation type="journal article" date="2022" name="Int. J. Mol. Sci.">
        <title>Draft Genome of Tanacetum Coccineum: Genomic Comparison of Closely Related Tanacetum-Family Plants.</title>
        <authorList>
            <person name="Yamashiro T."/>
            <person name="Shiraishi A."/>
            <person name="Nakayama K."/>
            <person name="Satake H."/>
        </authorList>
    </citation>
    <scope>NUCLEOTIDE SEQUENCE</scope>
</reference>
<keyword evidence="2" id="KW-1185">Reference proteome</keyword>
<dbReference type="EMBL" id="BQNB010010720">
    <property type="protein sequence ID" value="GJS81068.1"/>
    <property type="molecule type" value="Genomic_DNA"/>
</dbReference>
<sequence>MFGHSMVSNVAIQKVDEVLGTLFGASLDGKGLLMQSLRLESIEGCGQKPLEAAITKPVDLKDIIYGYEDVEGCCGEEYLKSWFRTEGRFKDSGSFGTSGSSVDRLSISVTDLVTSRKAKVKRWMIKGVKAFSYVNFDEYICVALSEGLLIAGKISKLKRWFSLEKNYAMSKLGEASTYLLKN</sequence>